<feature type="compositionally biased region" description="Basic and acidic residues" evidence="1">
    <location>
        <begin position="995"/>
        <end position="1004"/>
    </location>
</feature>
<feature type="compositionally biased region" description="Polar residues" evidence="1">
    <location>
        <begin position="717"/>
        <end position="729"/>
    </location>
</feature>
<feature type="compositionally biased region" description="Polar residues" evidence="1">
    <location>
        <begin position="478"/>
        <end position="494"/>
    </location>
</feature>
<feature type="transmembrane region" description="Helical" evidence="2">
    <location>
        <begin position="1132"/>
        <end position="1153"/>
    </location>
</feature>
<feature type="region of interest" description="Disordered" evidence="1">
    <location>
        <begin position="213"/>
        <end position="295"/>
    </location>
</feature>
<evidence type="ECO:0000313" key="6">
    <source>
        <dbReference type="Proteomes" id="UP001633002"/>
    </source>
</evidence>
<evidence type="ECO:0000313" key="5">
    <source>
        <dbReference type="EMBL" id="KAL3679674.1"/>
    </source>
</evidence>
<gene>
    <name evidence="5" type="ORF">R1sor_022630</name>
</gene>
<keyword evidence="2" id="KW-1133">Transmembrane helix</keyword>
<feature type="transmembrane region" description="Helical" evidence="2">
    <location>
        <begin position="875"/>
        <end position="897"/>
    </location>
</feature>
<feature type="compositionally biased region" description="Polar residues" evidence="1">
    <location>
        <begin position="219"/>
        <end position="229"/>
    </location>
</feature>
<feature type="transmembrane region" description="Helical" evidence="2">
    <location>
        <begin position="1269"/>
        <end position="1301"/>
    </location>
</feature>
<dbReference type="GO" id="GO:0004175">
    <property type="term" value="F:endopeptidase activity"/>
    <property type="evidence" value="ECO:0007669"/>
    <property type="project" value="UniProtKB-ARBA"/>
</dbReference>
<accession>A0ABD3GPM4</accession>
<feature type="compositionally biased region" description="Basic and acidic residues" evidence="1">
    <location>
        <begin position="446"/>
        <end position="466"/>
    </location>
</feature>
<feature type="compositionally biased region" description="Polar residues" evidence="1">
    <location>
        <begin position="563"/>
        <end position="587"/>
    </location>
</feature>
<dbReference type="Pfam" id="PF02517">
    <property type="entry name" value="Rce1-like"/>
    <property type="match status" value="1"/>
</dbReference>
<reference evidence="5 6" key="1">
    <citation type="submission" date="2024-09" db="EMBL/GenBank/DDBJ databases">
        <title>Chromosome-scale assembly of Riccia sorocarpa.</title>
        <authorList>
            <person name="Paukszto L."/>
        </authorList>
    </citation>
    <scope>NUCLEOTIDE SEQUENCE [LARGE SCALE GENOMIC DNA]</scope>
    <source>
        <strain evidence="5">LP-2024</strain>
        <tissue evidence="5">Aerial parts of the thallus</tissue>
    </source>
</reference>
<dbReference type="InterPro" id="IPR003675">
    <property type="entry name" value="Rce1/LyrA-like_dom"/>
</dbReference>
<protein>
    <recommendedName>
        <fullName evidence="7">CAAX amino terminal protease</fullName>
    </recommendedName>
</protein>
<keyword evidence="6" id="KW-1185">Reference proteome</keyword>
<feature type="region of interest" description="Disordered" evidence="1">
    <location>
        <begin position="900"/>
        <end position="957"/>
    </location>
</feature>
<feature type="region of interest" description="Disordered" evidence="1">
    <location>
        <begin position="389"/>
        <end position="604"/>
    </location>
</feature>
<comment type="caution">
    <text evidence="5">The sequence shown here is derived from an EMBL/GenBank/DDBJ whole genome shotgun (WGS) entry which is preliminary data.</text>
</comment>
<feature type="region of interest" description="Disordered" evidence="1">
    <location>
        <begin position="637"/>
        <end position="777"/>
    </location>
</feature>
<dbReference type="Pfam" id="PF24930">
    <property type="entry name" value="DUF7750"/>
    <property type="match status" value="1"/>
</dbReference>
<proteinExistence type="predicted"/>
<feature type="compositionally biased region" description="Basic and acidic residues" evidence="1">
    <location>
        <begin position="680"/>
        <end position="690"/>
    </location>
</feature>
<feature type="compositionally biased region" description="Basic and acidic residues" evidence="1">
    <location>
        <begin position="730"/>
        <end position="748"/>
    </location>
</feature>
<feature type="compositionally biased region" description="Polar residues" evidence="1">
    <location>
        <begin position="980"/>
        <end position="992"/>
    </location>
</feature>
<feature type="transmembrane region" description="Helical" evidence="2">
    <location>
        <begin position="1174"/>
        <end position="1196"/>
    </location>
</feature>
<feature type="transmembrane region" description="Helical" evidence="2">
    <location>
        <begin position="1313"/>
        <end position="1334"/>
    </location>
</feature>
<feature type="region of interest" description="Disordered" evidence="1">
    <location>
        <begin position="980"/>
        <end position="1016"/>
    </location>
</feature>
<evidence type="ECO:0000256" key="2">
    <source>
        <dbReference type="SAM" id="Phobius"/>
    </source>
</evidence>
<name>A0ABD3GPM4_9MARC</name>
<keyword evidence="2" id="KW-0812">Transmembrane</keyword>
<feature type="compositionally biased region" description="Basic and acidic residues" evidence="1">
    <location>
        <begin position="256"/>
        <end position="275"/>
    </location>
</feature>
<evidence type="ECO:0000259" key="4">
    <source>
        <dbReference type="Pfam" id="PF24930"/>
    </source>
</evidence>
<organism evidence="5 6">
    <name type="scientific">Riccia sorocarpa</name>
    <dbReference type="NCBI Taxonomy" id="122646"/>
    <lineage>
        <taxon>Eukaryota</taxon>
        <taxon>Viridiplantae</taxon>
        <taxon>Streptophyta</taxon>
        <taxon>Embryophyta</taxon>
        <taxon>Marchantiophyta</taxon>
        <taxon>Marchantiopsida</taxon>
        <taxon>Marchantiidae</taxon>
        <taxon>Marchantiales</taxon>
        <taxon>Ricciaceae</taxon>
        <taxon>Riccia</taxon>
    </lineage>
</organism>
<feature type="compositionally biased region" description="Basic and acidic residues" evidence="1">
    <location>
        <begin position="528"/>
        <end position="562"/>
    </location>
</feature>
<feature type="compositionally biased region" description="Basic and acidic residues" evidence="1">
    <location>
        <begin position="402"/>
        <end position="419"/>
    </location>
</feature>
<feature type="compositionally biased region" description="Polar residues" evidence="1">
    <location>
        <begin position="933"/>
        <end position="954"/>
    </location>
</feature>
<feature type="compositionally biased region" description="Polar residues" evidence="1">
    <location>
        <begin position="238"/>
        <end position="251"/>
    </location>
</feature>
<dbReference type="EMBL" id="JBJQOH010000007">
    <property type="protein sequence ID" value="KAL3679674.1"/>
    <property type="molecule type" value="Genomic_DNA"/>
</dbReference>
<feature type="compositionally biased region" description="Basic and acidic residues" evidence="1">
    <location>
        <begin position="759"/>
        <end position="777"/>
    </location>
</feature>
<feature type="domain" description="DUF7750" evidence="4">
    <location>
        <begin position="296"/>
        <end position="360"/>
    </location>
</feature>
<feature type="domain" description="CAAX prenyl protease 2/Lysostaphin resistance protein A-like" evidence="3">
    <location>
        <begin position="1235"/>
        <end position="1319"/>
    </location>
</feature>
<dbReference type="InterPro" id="IPR056652">
    <property type="entry name" value="DUF7750"/>
</dbReference>
<feature type="transmembrane region" description="Helical" evidence="2">
    <location>
        <begin position="1346"/>
        <end position="1368"/>
    </location>
</feature>
<evidence type="ECO:0000259" key="3">
    <source>
        <dbReference type="Pfam" id="PF02517"/>
    </source>
</evidence>
<evidence type="ECO:0000256" key="1">
    <source>
        <dbReference type="SAM" id="MobiDB-lite"/>
    </source>
</evidence>
<evidence type="ECO:0008006" key="7">
    <source>
        <dbReference type="Google" id="ProtNLM"/>
    </source>
</evidence>
<feature type="transmembrane region" description="Helical" evidence="2">
    <location>
        <begin position="1098"/>
        <end position="1120"/>
    </location>
</feature>
<sequence length="1389" mass="145857">MRRFSVGRKDSKCRVDERNFSKVGDSGFDVDGGLAAGSLREFETAISTVAHGYDSLEKFYEDASSEASLERVQIPLLCIQHTRDYFEHSISFSRSVSYNQPYLMLLVPPSEALPLNETPETSDYPGLASEWSHGIALEWLAAVEVALLRGRHPLLDVMDLTVKPGGKEWSPVGSQIPSMKSREKLSTTYQEVHDADQMEDSDVIDVTGHISDLPELVGSDTQEASSYSPSEAVEPKAPSSSIVAHSGQSLIAGSEDTVRRAREDSVDKHSSKQEEGTAEEGNPSSDAEEDAEAERGQVHLAAENVMKVLDVTMPGTLAPEQKQQVLEAVGRGESLVGALQEAVPEDVRGTMAGAVSAAVQAKGISFKTAGIKKPMQPPKLPDQLTEALKAKDAGANGSPPDPSERKGGNDEQKPPDPSETKGGTDGQKAETHSENAVGKANPSGDGKAKTEHEQEAKHGTPEDHSSGDGTVGDEVKKSTSVTHGEQQTSAGTDASHSDNPTKGDSVPPGREPQGSVKGDSAEASGQESGKKTEKEPETTGKGDKDHSSEQGTESKPESEPTDQRQPNDQNSGDSESKAQTEIPSTPESPHGQAPGGRQVTSVPSVGEALQALTGFDDATQMAVTNVFGVVENVLDQLENDNPSTNGGKEGADNSGAPENVKTHETSGSDSEGGPGPHPVDLAEKEKKGRSGDQVVVNRQHTQNGDIKHHPERPLSSVDKNGSPTPSSAASHDETNSLARPSDESERRLAALAAEVDQEAEQKLTDVEDTNPDTKEDGNMVRDVVLNALKFEVVRRLGASGIEALGIDFEEEASKVAQAVSEAAKQAQSGVLDALSDRNGGGGAAEGAGKLGVLNGNIIIRSLSTALGSTGTLGNLVPLGVLVGAVLAALGAVFLIVSEDEEKKEQARDVSTSSEELPKDSASSEGSDEGAGLDNSSAHSDTENSGVEESSQKETGANRGSLMGAMTAAMGATAAVASQKSANTAVHTDSSAANARETDGNKEQATHGSGGENGLPKFVPDIAEKAISMVAPVVPKKEDGEVDQDRIVAMLAEIGQKGGILRLVGKAALLWGGLRGAMSLADRLLGFLRIRERPLPQRLLGFLGMAVLLWTPVLVPLLPTLLQQWATKSPSGVADAAAGVGLYGAVFILITIWGKRVRDYDRPLVAYGLELLSRAKVGFVGVGMVAGVNLVAAYYGINWALGYVSIRWASLLVQNPSFPGLAPVALLTLWNVVSLLGQSVSMALIVALVEELLFRAWLQEEIAVDVGQHVGILLSAVAFAIVHWSPQSMAGLWFLSVALAGARSRMEGDLSLPIGIHAGIVAAYSFASLGGLAYFSPNAPTWLTGAYAGNPLAGAIGTAMAASLALLLYPRTQELPPEKDDDYYHLEDDS</sequence>
<keyword evidence="2" id="KW-0472">Membrane</keyword>
<dbReference type="PANTHER" id="PTHR43592">
    <property type="entry name" value="CAAX AMINO TERMINAL PROTEASE"/>
    <property type="match status" value="1"/>
</dbReference>
<dbReference type="GO" id="GO:0080120">
    <property type="term" value="P:CAAX-box protein maturation"/>
    <property type="evidence" value="ECO:0007669"/>
    <property type="project" value="UniProtKB-ARBA"/>
</dbReference>
<dbReference type="Proteomes" id="UP001633002">
    <property type="component" value="Unassembled WGS sequence"/>
</dbReference>
<dbReference type="PANTHER" id="PTHR43592:SF20">
    <property type="entry name" value="ALPHA_BETA-HYDROLASES SUPERFAMILY PROTEIN"/>
    <property type="match status" value="1"/>
</dbReference>